<evidence type="ECO:0000313" key="1">
    <source>
        <dbReference type="EMBL" id="JAP33485.1"/>
    </source>
</evidence>
<proteinExistence type="predicted"/>
<accession>A0A0V0ILK4</accession>
<protein>
    <submittedName>
        <fullName evidence="1">Putative ovule protein</fullName>
    </submittedName>
</protein>
<dbReference type="EMBL" id="GEDG01004958">
    <property type="protein sequence ID" value="JAP33485.1"/>
    <property type="molecule type" value="Transcribed_RNA"/>
</dbReference>
<dbReference type="AlphaFoldDB" id="A0A0V0ILK4"/>
<organism evidence="1">
    <name type="scientific">Solanum chacoense</name>
    <name type="common">Chaco potato</name>
    <dbReference type="NCBI Taxonomy" id="4108"/>
    <lineage>
        <taxon>Eukaryota</taxon>
        <taxon>Viridiplantae</taxon>
        <taxon>Streptophyta</taxon>
        <taxon>Embryophyta</taxon>
        <taxon>Tracheophyta</taxon>
        <taxon>Spermatophyta</taxon>
        <taxon>Magnoliopsida</taxon>
        <taxon>eudicotyledons</taxon>
        <taxon>Gunneridae</taxon>
        <taxon>Pentapetalae</taxon>
        <taxon>asterids</taxon>
        <taxon>lamiids</taxon>
        <taxon>Solanales</taxon>
        <taxon>Solanaceae</taxon>
        <taxon>Solanoideae</taxon>
        <taxon>Solaneae</taxon>
        <taxon>Solanum</taxon>
    </lineage>
</organism>
<reference evidence="1" key="1">
    <citation type="submission" date="2015-12" db="EMBL/GenBank/DDBJ databases">
        <title>Gene expression during late stages of embryo sac development: a critical building block for successful pollen-pistil interactions.</title>
        <authorList>
            <person name="Liu Y."/>
            <person name="Joly V."/>
            <person name="Sabar M."/>
            <person name="Matton D.P."/>
        </authorList>
    </citation>
    <scope>NUCLEOTIDE SEQUENCE</scope>
</reference>
<name>A0A0V0ILK4_SOLCH</name>
<sequence>MTCIIPEGSFLLAMLGWRRGVSLSSFPVPDDIQRWSNLGCKEHKSAIISGCKTRYNIRQVV</sequence>